<dbReference type="Gene3D" id="1.20.120.720">
    <property type="entry name" value="Myosin VI head, motor domain, U50 subdomain"/>
    <property type="match status" value="1"/>
</dbReference>
<dbReference type="EMBL" id="GG738869">
    <property type="protein sequence ID" value="EFC44202.1"/>
    <property type="molecule type" value="Genomic_DNA"/>
</dbReference>
<dbReference type="PRINTS" id="PR00193">
    <property type="entry name" value="MYOSINHEAVY"/>
</dbReference>
<keyword evidence="5 6" id="KW-0009">Actin-binding</keyword>
<reference evidence="9 10" key="1">
    <citation type="journal article" date="2010" name="Cell">
        <title>The genome of Naegleria gruberi illuminates early eukaryotic versatility.</title>
        <authorList>
            <person name="Fritz-Laylin L.K."/>
            <person name="Prochnik S.E."/>
            <person name="Ginger M.L."/>
            <person name="Dacks J.B."/>
            <person name="Carpenter M.L."/>
            <person name="Field M.C."/>
            <person name="Kuo A."/>
            <person name="Paredez A."/>
            <person name="Chapman J."/>
            <person name="Pham J."/>
            <person name="Shu S."/>
            <person name="Neupane R."/>
            <person name="Cipriano M."/>
            <person name="Mancuso J."/>
            <person name="Tu H."/>
            <person name="Salamov A."/>
            <person name="Lindquist E."/>
            <person name="Shapiro H."/>
            <person name="Lucas S."/>
            <person name="Grigoriev I.V."/>
            <person name="Cande W.Z."/>
            <person name="Fulton C."/>
            <person name="Rokhsar D.S."/>
            <person name="Dawson S.C."/>
        </authorList>
    </citation>
    <scope>NUCLEOTIDE SEQUENCE [LARGE SCALE GENOMIC DNA]</scope>
    <source>
        <strain evidence="9 10">NEG-M</strain>
    </source>
</reference>
<dbReference type="RefSeq" id="XP_002676946.1">
    <property type="nucleotide sequence ID" value="XM_002676900.1"/>
</dbReference>
<feature type="domain" description="Myosin motor" evidence="7">
    <location>
        <begin position="3"/>
        <end position="716"/>
    </location>
</feature>
<dbReference type="OrthoDB" id="6108017at2759"/>
<dbReference type="GO" id="GO:0051015">
    <property type="term" value="F:actin filament binding"/>
    <property type="evidence" value="ECO:0007669"/>
    <property type="project" value="TreeGrafter"/>
</dbReference>
<sequence length="944" mass="109050">MARTVDNMIMLEDVSERGILTNLKNMYKKDNIYTFIGEVLISVNPFKHLNIYNEQKLRQYRSHYPFELPPHVYSIAESAYRNLISERVSQSIIISGESGAGKTEAAKQIMNYIAAVSGGEKEGENRVKAQILKSNPLLEAFGNAKTVRNNNSSRFGKYMEIFFSDLNQIMGGQIMQFLLEKSRIVSQSQGERNFHIFYQIFTDDALAKKLNLTKPQDYKYLNNTYTVDTVDDKQGFRETKEALDFIGVKEETQFQIWEMVAGILHLGNIEFQGVEKNAKGGRKDGSEIIDKNPLRLCAKCLHVDEQMLETSLTTKTVEAGGRNSVYASPLSVDGAINARDALAKGLYRRLFDWIVKSVNESITLPSLINRRLSTMNGKPGKKGEKLNTKPNEFVTIGILDIYGFEIFETNSLEQLTINYINERLQQMFIELTLKEEQEEYIREGIKWEKIPYSDNKPCVELFDSKLGIFNLLNETSLLSKGDDDFLRKLKENNGKHPFMVPFDKVISKEQEKNFKVKHYAGIVEYHSPTFVEKNLDTLYQNLVALALSSRSDLMVQLFSSDKIATGGNNVAAKPPMICTQFKKQVDHLMTKLYNCKPHYIRCIKPNDRKIGNLFEDEMVTHQIRCLGLLENVLVKRAGFVYRHKFDFFLHHYKVTTKETYPFLADSFRGNEIEACKHIAQNVLKSGADHSKMFQIGKTKIFIKNPETVFALEELRDRCSIDCAIQIQRKFRKFIAKKRAEENKREINNIFNNQKKRRRISYNRIYQGDYLNFAFNSEMAKLLAKHNDSMIHYSGRIQKINNRNKIQDRTLVITESNIYNIDWNDKKNKMKLKRILPLSDLISLKVSPFTDGYFVLFFGTRYCYFFNSDDTSEIVSILIRIFKQKQKKIPVEVAQQFDYKPTLKETRTLKFIEVSAIPKNGPIDKTGKSEITVSIIPAAEEKYYK</sequence>
<comment type="similarity">
    <text evidence="6">Belongs to the TRAFAC class myosin-kinesin ATPase superfamily. Myosin family.</text>
</comment>
<dbReference type="InterPro" id="IPR036961">
    <property type="entry name" value="Kinesin_motor_dom_sf"/>
</dbReference>
<dbReference type="GO" id="GO:0007015">
    <property type="term" value="P:actin filament organization"/>
    <property type="evidence" value="ECO:0007669"/>
    <property type="project" value="TreeGrafter"/>
</dbReference>
<dbReference type="GeneID" id="8856747"/>
<dbReference type="Pfam" id="PF00063">
    <property type="entry name" value="Myosin_head"/>
    <property type="match status" value="1"/>
</dbReference>
<evidence type="ECO:0000256" key="5">
    <source>
        <dbReference type="ARBA" id="ARBA00023203"/>
    </source>
</evidence>
<protein>
    <submittedName>
        <fullName evidence="9">Myosin</fullName>
    </submittedName>
</protein>
<dbReference type="InterPro" id="IPR027417">
    <property type="entry name" value="P-loop_NTPase"/>
</dbReference>
<keyword evidence="2 6" id="KW-0067">ATP-binding</keyword>
<evidence type="ECO:0000256" key="3">
    <source>
        <dbReference type="ARBA" id="ARBA00023123"/>
    </source>
</evidence>
<dbReference type="Proteomes" id="UP000006671">
    <property type="component" value="Unassembled WGS sequence"/>
</dbReference>
<feature type="domain" description="TH1" evidence="8">
    <location>
        <begin position="754"/>
        <end position="936"/>
    </location>
</feature>
<dbReference type="PROSITE" id="PS51456">
    <property type="entry name" value="MYOSIN_MOTOR"/>
    <property type="match status" value="1"/>
</dbReference>
<name>D2VG39_NAEGR</name>
<evidence type="ECO:0000256" key="2">
    <source>
        <dbReference type="ARBA" id="ARBA00022840"/>
    </source>
</evidence>
<dbReference type="Gene3D" id="1.20.58.530">
    <property type="match status" value="1"/>
</dbReference>
<evidence type="ECO:0000256" key="6">
    <source>
        <dbReference type="PROSITE-ProRule" id="PRU00782"/>
    </source>
</evidence>
<evidence type="ECO:0000313" key="9">
    <source>
        <dbReference type="EMBL" id="EFC44202.1"/>
    </source>
</evidence>
<accession>D2VG39</accession>
<dbReference type="GO" id="GO:0016459">
    <property type="term" value="C:myosin complex"/>
    <property type="evidence" value="ECO:0007669"/>
    <property type="project" value="UniProtKB-KW"/>
</dbReference>
<dbReference type="InParanoid" id="D2VG39"/>
<evidence type="ECO:0000313" key="10">
    <source>
        <dbReference type="Proteomes" id="UP000006671"/>
    </source>
</evidence>
<dbReference type="SUPFAM" id="SSF52540">
    <property type="entry name" value="P-loop containing nucleoside triphosphate hydrolases"/>
    <property type="match status" value="1"/>
</dbReference>
<dbReference type="GO" id="GO:0005524">
    <property type="term" value="F:ATP binding"/>
    <property type="evidence" value="ECO:0007669"/>
    <property type="project" value="UniProtKB-UniRule"/>
</dbReference>
<dbReference type="Gene3D" id="1.10.10.820">
    <property type="match status" value="1"/>
</dbReference>
<evidence type="ECO:0000256" key="4">
    <source>
        <dbReference type="ARBA" id="ARBA00023175"/>
    </source>
</evidence>
<dbReference type="KEGG" id="ngr:NAEGRDRAFT_67842"/>
<dbReference type="AlphaFoldDB" id="D2VG39"/>
<dbReference type="GO" id="GO:0000146">
    <property type="term" value="F:microfilament motor activity"/>
    <property type="evidence" value="ECO:0007669"/>
    <property type="project" value="TreeGrafter"/>
</dbReference>
<dbReference type="SMART" id="SM00242">
    <property type="entry name" value="MYSc"/>
    <property type="match status" value="1"/>
</dbReference>
<evidence type="ECO:0000256" key="1">
    <source>
        <dbReference type="ARBA" id="ARBA00022741"/>
    </source>
</evidence>
<dbReference type="GO" id="GO:0005737">
    <property type="term" value="C:cytoplasm"/>
    <property type="evidence" value="ECO:0007669"/>
    <property type="project" value="TreeGrafter"/>
</dbReference>
<feature type="region of interest" description="Actin-binding" evidence="6">
    <location>
        <begin position="585"/>
        <end position="607"/>
    </location>
</feature>
<dbReference type="STRING" id="5762.D2VG39"/>
<keyword evidence="3 6" id="KW-0518">Myosin</keyword>
<keyword evidence="4 6" id="KW-0505">Motor protein</keyword>
<keyword evidence="10" id="KW-1185">Reference proteome</keyword>
<feature type="binding site" evidence="6">
    <location>
        <begin position="96"/>
        <end position="103"/>
    </location>
    <ligand>
        <name>ATP</name>
        <dbReference type="ChEBI" id="CHEBI:30616"/>
    </ligand>
</feature>
<dbReference type="PROSITE" id="PS50096">
    <property type="entry name" value="IQ"/>
    <property type="match status" value="1"/>
</dbReference>
<proteinExistence type="inferred from homology"/>
<dbReference type="PROSITE" id="PS51757">
    <property type="entry name" value="TH1"/>
    <property type="match status" value="1"/>
</dbReference>
<dbReference type="VEuPathDB" id="AmoebaDB:NAEGRDRAFT_67842"/>
<dbReference type="PANTHER" id="PTHR13140">
    <property type="entry name" value="MYOSIN"/>
    <property type="match status" value="1"/>
</dbReference>
<keyword evidence="1 6" id="KW-0547">Nucleotide-binding</keyword>
<dbReference type="GO" id="GO:0005886">
    <property type="term" value="C:plasma membrane"/>
    <property type="evidence" value="ECO:0007669"/>
    <property type="project" value="TreeGrafter"/>
</dbReference>
<dbReference type="Gene3D" id="3.40.850.10">
    <property type="entry name" value="Kinesin motor domain"/>
    <property type="match status" value="1"/>
</dbReference>
<dbReference type="GO" id="GO:0006897">
    <property type="term" value="P:endocytosis"/>
    <property type="evidence" value="ECO:0007669"/>
    <property type="project" value="TreeGrafter"/>
</dbReference>
<evidence type="ECO:0000259" key="7">
    <source>
        <dbReference type="PROSITE" id="PS51456"/>
    </source>
</evidence>
<evidence type="ECO:0000259" key="8">
    <source>
        <dbReference type="PROSITE" id="PS51757"/>
    </source>
</evidence>
<dbReference type="InterPro" id="IPR001609">
    <property type="entry name" value="Myosin_head_motor_dom-like"/>
</dbReference>
<dbReference type="Pfam" id="PF06017">
    <property type="entry name" value="Myosin_TH1"/>
    <property type="match status" value="1"/>
</dbReference>
<dbReference type="PANTHER" id="PTHR13140:SF729">
    <property type="entry name" value="UNCONVENTIONAL MYOSIN-IE"/>
    <property type="match status" value="1"/>
</dbReference>
<gene>
    <name evidence="9" type="ORF">NAEGRDRAFT_67842</name>
</gene>
<dbReference type="eggNOG" id="KOG0162">
    <property type="taxonomic scope" value="Eukaryota"/>
</dbReference>
<dbReference type="InterPro" id="IPR010926">
    <property type="entry name" value="Myosin_TH1"/>
</dbReference>
<dbReference type="Gene3D" id="1.20.5.4820">
    <property type="match status" value="1"/>
</dbReference>
<dbReference type="FunFam" id="1.10.10.820:FF:000001">
    <property type="entry name" value="Myosin heavy chain"/>
    <property type="match status" value="1"/>
</dbReference>
<organism evidence="10">
    <name type="scientific">Naegleria gruberi</name>
    <name type="common">Amoeba</name>
    <dbReference type="NCBI Taxonomy" id="5762"/>
    <lineage>
        <taxon>Eukaryota</taxon>
        <taxon>Discoba</taxon>
        <taxon>Heterolobosea</taxon>
        <taxon>Tetramitia</taxon>
        <taxon>Eutetramitia</taxon>
        <taxon>Vahlkampfiidae</taxon>
        <taxon>Naegleria</taxon>
    </lineage>
</organism>